<proteinExistence type="predicted"/>
<feature type="domain" description="Post-SET" evidence="1">
    <location>
        <begin position="158"/>
        <end position="174"/>
    </location>
</feature>
<dbReference type="Proteomes" id="UP000324797">
    <property type="component" value="Unassembled WGS sequence"/>
</dbReference>
<dbReference type="AlphaFoldDB" id="A0A5S4YBH0"/>
<evidence type="ECO:0000259" key="1">
    <source>
        <dbReference type="PROSITE" id="PS50868"/>
    </source>
</evidence>
<sequence>MRPSESVELRPAAKVAEPQRLIVRSIPQRGESLHGWVLRLAEANGYSSAADLLALVRPFASAALPNRVSERLARLVDVSPDHFERYVAGKQGLFHHGGELRFARHLFDRHVKVCPACLREKAVLKSAWNLRVWQFCPQHYCKLIRECPHCHAALGYAQGAVCHCGNRNCTGDLRQTDGEPAPPDIRNILSMLGASEIEEDIHSFPKLPDAFRKASLGDLIRLIHLFGRSLQAVENDLVSSGAVVENLVIADRALTCWPQGYHEYLNRVRALKRRSAERSHECVLYQEFPLLFHGLKYALVGLVDDRILSALREELANYVERNIPRALNARTWITGQKSRWLTRRGSIKELGISEYAVRRAHKRNEISVTTVSVGKRRIKHFVDRDQVRLEREEAGILTTRRDFKKRFGLISFLEVARLLHIGRPMVEQLVGAGQLQTRTHWGATWCLAESVTRLLADLSSVSTGTCGSSGRWIDIRRSLLVCSARLPDAVQSALQRRLRLFKQIGRNKGLERFKVSREDLVRLFP</sequence>
<dbReference type="RefSeq" id="WP_148744365.1">
    <property type="nucleotide sequence ID" value="NZ_VSTH01000157.1"/>
</dbReference>
<reference evidence="2 3" key="1">
    <citation type="submission" date="2019-08" db="EMBL/GenBank/DDBJ databases">
        <title>Bradyrhizobium hipponensis sp. nov., a rhizobium isolated from a Lupinus angustifolius root nodule in Tunisia.</title>
        <authorList>
            <person name="Off K."/>
            <person name="Rejili M."/>
            <person name="Mars M."/>
            <person name="Brachmann A."/>
            <person name="Marin M."/>
        </authorList>
    </citation>
    <scope>NUCLEOTIDE SEQUENCE [LARGE SCALE GENOMIC DNA]</scope>
    <source>
        <strain evidence="3">aSej3</strain>
    </source>
</reference>
<protein>
    <recommendedName>
        <fullName evidence="1">Post-SET domain-containing protein</fullName>
    </recommendedName>
</protein>
<dbReference type="InterPro" id="IPR009492">
    <property type="entry name" value="TniQ"/>
</dbReference>
<evidence type="ECO:0000313" key="3">
    <source>
        <dbReference type="Proteomes" id="UP000324797"/>
    </source>
</evidence>
<dbReference type="Pfam" id="PF06527">
    <property type="entry name" value="TniQ"/>
    <property type="match status" value="1"/>
</dbReference>
<name>A0A5S4YBH0_9BRAD</name>
<keyword evidence="3" id="KW-1185">Reference proteome</keyword>
<dbReference type="InterPro" id="IPR003616">
    <property type="entry name" value="Post-SET_dom"/>
</dbReference>
<gene>
    <name evidence="2" type="ORF">FXV83_36320</name>
</gene>
<accession>A0A5S4YBH0</accession>
<dbReference type="PROSITE" id="PS50868">
    <property type="entry name" value="POST_SET"/>
    <property type="match status" value="1"/>
</dbReference>
<organism evidence="2 3">
    <name type="scientific">Bradyrhizobium hipponense</name>
    <dbReference type="NCBI Taxonomy" id="2605638"/>
    <lineage>
        <taxon>Bacteria</taxon>
        <taxon>Pseudomonadati</taxon>
        <taxon>Pseudomonadota</taxon>
        <taxon>Alphaproteobacteria</taxon>
        <taxon>Hyphomicrobiales</taxon>
        <taxon>Nitrobacteraceae</taxon>
        <taxon>Bradyrhizobium</taxon>
    </lineage>
</organism>
<evidence type="ECO:0000313" key="2">
    <source>
        <dbReference type="EMBL" id="TYO61771.1"/>
    </source>
</evidence>
<dbReference type="EMBL" id="VSTH01000157">
    <property type="protein sequence ID" value="TYO61771.1"/>
    <property type="molecule type" value="Genomic_DNA"/>
</dbReference>
<comment type="caution">
    <text evidence="2">The sequence shown here is derived from an EMBL/GenBank/DDBJ whole genome shotgun (WGS) entry which is preliminary data.</text>
</comment>